<name>A0A0K2T364_LEPSM</name>
<sequence>MAKQNKKLLSLKCFFFIFFSSFNQHTKILYRPFFENPSIDSSKTERNRPIWLKVGLWSSNRCY</sequence>
<dbReference type="AlphaFoldDB" id="A0A0K2T364"/>
<organism evidence="1">
    <name type="scientific">Lepeophtheirus salmonis</name>
    <name type="common">Salmon louse</name>
    <name type="synonym">Caligus salmonis</name>
    <dbReference type="NCBI Taxonomy" id="72036"/>
    <lineage>
        <taxon>Eukaryota</taxon>
        <taxon>Metazoa</taxon>
        <taxon>Ecdysozoa</taxon>
        <taxon>Arthropoda</taxon>
        <taxon>Crustacea</taxon>
        <taxon>Multicrustacea</taxon>
        <taxon>Hexanauplia</taxon>
        <taxon>Copepoda</taxon>
        <taxon>Siphonostomatoida</taxon>
        <taxon>Caligidae</taxon>
        <taxon>Lepeophtheirus</taxon>
    </lineage>
</organism>
<evidence type="ECO:0000313" key="1">
    <source>
        <dbReference type="EMBL" id="CDW20473.1"/>
    </source>
</evidence>
<protein>
    <submittedName>
        <fullName evidence="1">Uncharacterized protein</fullName>
    </submittedName>
</protein>
<accession>A0A0K2T364</accession>
<dbReference type="EMBL" id="HACA01003112">
    <property type="protein sequence ID" value="CDW20473.1"/>
    <property type="molecule type" value="Transcribed_RNA"/>
</dbReference>
<reference evidence="1" key="1">
    <citation type="submission" date="2014-05" db="EMBL/GenBank/DDBJ databases">
        <authorList>
            <person name="Chronopoulou M."/>
        </authorList>
    </citation>
    <scope>NUCLEOTIDE SEQUENCE</scope>
    <source>
        <tissue evidence="1">Whole organism</tissue>
    </source>
</reference>
<proteinExistence type="predicted"/>